<evidence type="ECO:0000313" key="3">
    <source>
        <dbReference type="Proteomes" id="UP000027604"/>
    </source>
</evidence>
<dbReference type="InterPro" id="IPR021457">
    <property type="entry name" value="DUF3108"/>
</dbReference>
<evidence type="ECO:0000313" key="2">
    <source>
        <dbReference type="EMBL" id="CDG85392.1"/>
    </source>
</evidence>
<dbReference type="AlphaFoldDB" id="W0VDK8"/>
<dbReference type="Proteomes" id="UP000027604">
    <property type="component" value="Chromosome I"/>
</dbReference>
<feature type="chain" id="PRO_5004797637" description="DUF3108 domain-containing protein" evidence="1">
    <location>
        <begin position="25"/>
        <end position="257"/>
    </location>
</feature>
<dbReference type="STRING" id="1349767.GJA_4788"/>
<keyword evidence="3" id="KW-1185">Reference proteome</keyword>
<organism evidence="2 3">
    <name type="scientific">Janthinobacterium agaricidamnosum NBRC 102515 = DSM 9628</name>
    <dbReference type="NCBI Taxonomy" id="1349767"/>
    <lineage>
        <taxon>Bacteria</taxon>
        <taxon>Pseudomonadati</taxon>
        <taxon>Pseudomonadota</taxon>
        <taxon>Betaproteobacteria</taxon>
        <taxon>Burkholderiales</taxon>
        <taxon>Oxalobacteraceae</taxon>
        <taxon>Janthinobacterium</taxon>
    </lineage>
</organism>
<evidence type="ECO:0000256" key="1">
    <source>
        <dbReference type="SAM" id="SignalP"/>
    </source>
</evidence>
<evidence type="ECO:0008006" key="4">
    <source>
        <dbReference type="Google" id="ProtNLM"/>
    </source>
</evidence>
<reference evidence="2 3" key="1">
    <citation type="journal article" date="2015" name="Genome Announc.">
        <title>Genome Sequence of Mushroom Soft-Rot Pathogen Janthinobacterium agaricidamnosum.</title>
        <authorList>
            <person name="Graupner K."/>
            <person name="Lackner G."/>
            <person name="Hertweck C."/>
        </authorList>
    </citation>
    <scope>NUCLEOTIDE SEQUENCE [LARGE SCALE GENOMIC DNA]</scope>
    <source>
        <strain evidence="3">NBRC 102515 / DSM 9628</strain>
    </source>
</reference>
<gene>
    <name evidence="2" type="ORF">GJA_4788</name>
</gene>
<dbReference type="EMBL" id="HG322949">
    <property type="protein sequence ID" value="CDG85392.1"/>
    <property type="molecule type" value="Genomic_DNA"/>
</dbReference>
<name>W0VDK8_9BURK</name>
<protein>
    <recommendedName>
        <fullName evidence="4">DUF3108 domain-containing protein</fullName>
    </recommendedName>
</protein>
<dbReference type="HOGENOM" id="CLU_1105967_0_0_4"/>
<dbReference type="PATRIC" id="fig|1349767.4.peg.1415"/>
<keyword evidence="1" id="KW-0732">Signal</keyword>
<proteinExistence type="predicted"/>
<accession>W0VDK8</accession>
<dbReference type="KEGG" id="jag:GJA_4788"/>
<dbReference type="eggNOG" id="ENOG5032VYA">
    <property type="taxonomic scope" value="Bacteria"/>
</dbReference>
<sequence>MLNNMLKHTLAGGLLLATLAPVFAADKDKVAPVDHPSIKRPYKLPPSADLSYKIQARQRGISLNGEAVTVWQTGDGKYALHTDTKVPLFGKILEHNSEGTIDDYGIAPGQFVEKRFRKDPSTTTFKRDTKTIVFGDSDESYPIKGGEQDRSTAAWQLLAIARGAPEKFVPGSQWALFVAGRRDADPWIFKVVNQETVSTGQGDVSALHLVKTPPPDAKGQAVDLWLAPSLDWYPVKVKFADDDGDYVEQTLDKITKK</sequence>
<dbReference type="Pfam" id="PF11306">
    <property type="entry name" value="DUF3108"/>
    <property type="match status" value="1"/>
</dbReference>
<dbReference type="RefSeq" id="WP_051781245.1">
    <property type="nucleotide sequence ID" value="NZ_BCTH01000066.1"/>
</dbReference>
<feature type="signal peptide" evidence="1">
    <location>
        <begin position="1"/>
        <end position="24"/>
    </location>
</feature>